<feature type="chain" id="PRO_5016746854" description="Heterokaryon incompatibility domain-containing protein" evidence="2">
    <location>
        <begin position="18"/>
        <end position="957"/>
    </location>
</feature>
<dbReference type="EMBL" id="KZ851879">
    <property type="protein sequence ID" value="RDK36570.1"/>
    <property type="molecule type" value="Genomic_DNA"/>
</dbReference>
<dbReference type="PANTHER" id="PTHR33112">
    <property type="entry name" value="DOMAIN PROTEIN, PUTATIVE-RELATED"/>
    <property type="match status" value="1"/>
</dbReference>
<sequence length="957" mass="105697">MKLTGAVLASLVGCVAALPPAPFFNGPPPAPSGSVAPAPEESSFPPPPPPSSVSGAPPSVTPEPYEKRQFGGPQPSGPPAGPSGSFGPAPSGFPEGFGRRQFDGFGGFGGPFDSAPSATPSATPSAFPGASFEEHQFPGPSESAPAGPPPSGSPSPVPFGDFGGFGKRQFGGPVESAPAGAPSGAPGPAPSEGFGGFFKRQFGSPAEGPEQGPQGQAPPFPSGVPSFTPSPAPTPSGGFEERQFGGFPTPTPVPSGPAGGCLWPRKISVYFKVNWPGPNTQIETWNIYMLLRKDTPEQHKSRRPSAGGSSLERGTTTLADRQESQPPVSAADSVLCHSCANLPMDDQLNYVKYNCFSRESIFDSMSHGIRFSVRVEAGCPLCRLAVETIRDQSQRTKDTKVEEFEITIDTSTPKIISVRGYSLDDRRTLWGRIRILEDDRDRLRSWPRTYVANGIGRKIKDDQIDFTLDKGTLFPERSDIPRTIADSMMLVRELHERYLWVDRLCILQDSEAKHEVIRYMGKFYSHALLTIFALSGADANHGLPGVRPHSRPPQLIEKVRTARFLSALPSLGDSLEMSLHITRGWTFQEVLLSPRRLFVSDRQVYFHCKKNGVRCEDTSGTDTGAFEQIHGLRKRIFLLGEGVDKNTYDWQGSRSVYESLVEKYTERKLSYPADILDAFTGISSVLGYNYRIEGCEELISGLPRREFLRYLLWSPKETPTRRLPRVTGRHEECFPSWSWIGWMCPIFYKPIGSRVIDPGVWMNEISTPCAIELIQPDGVQKVVHQPPGFCYYGYPSWSIFSRTPGQDTLHDMVPCGIVSKHPGHSVLHFYTLAVPAINFYYERWSPPPCHDPRTRIPIIDSQGHRCGILVGKTPSNLNHLLPKCKYVFLCYAHVLVRDLSEYDLDDWIYNEFDQARCVPFFLLLYRGGELWERVGLAIITWKAFENAQPEWENILLA</sequence>
<evidence type="ECO:0000259" key="3">
    <source>
        <dbReference type="Pfam" id="PF06985"/>
    </source>
</evidence>
<dbReference type="Pfam" id="PF06985">
    <property type="entry name" value="HET"/>
    <property type="match status" value="1"/>
</dbReference>
<name>A0A370P452_ASPPH</name>
<feature type="domain" description="Heterokaryon incompatibility" evidence="3">
    <location>
        <begin position="475"/>
        <end position="589"/>
    </location>
</feature>
<keyword evidence="2" id="KW-0732">Signal</keyword>
<feature type="compositionally biased region" description="Low complexity" evidence="1">
    <location>
        <begin position="32"/>
        <end position="43"/>
    </location>
</feature>
<feature type="region of interest" description="Disordered" evidence="1">
    <location>
        <begin position="20"/>
        <end position="256"/>
    </location>
</feature>
<dbReference type="PANTHER" id="PTHR33112:SF16">
    <property type="entry name" value="HETEROKARYON INCOMPATIBILITY DOMAIN-CONTAINING PROTEIN"/>
    <property type="match status" value="1"/>
</dbReference>
<feature type="signal peptide" evidence="2">
    <location>
        <begin position="1"/>
        <end position="17"/>
    </location>
</feature>
<feature type="compositionally biased region" description="Low complexity" evidence="1">
    <location>
        <begin position="82"/>
        <end position="96"/>
    </location>
</feature>
<feature type="compositionally biased region" description="Pro residues" evidence="1">
    <location>
        <begin position="146"/>
        <end position="157"/>
    </location>
</feature>
<reference evidence="4 5" key="1">
    <citation type="submission" date="2018-07" db="EMBL/GenBank/DDBJ databases">
        <title>Section-level genome sequencing of Aspergillus section Nigri to investigate inter- and intra-species variation.</title>
        <authorList>
            <consortium name="DOE Joint Genome Institute"/>
            <person name="Vesth T.C."/>
            <person name="Nybo J.L."/>
            <person name="Theobald S."/>
            <person name="Frisvad J.C."/>
            <person name="Larsen T.O."/>
            <person name="Nielsen K.F."/>
            <person name="Hoof J.B."/>
            <person name="Brandl J."/>
            <person name="Salamov A."/>
            <person name="Riley R."/>
            <person name="Gladden J.M."/>
            <person name="Phatale P."/>
            <person name="Nielsen M.T."/>
            <person name="Lyhne E.K."/>
            <person name="Kogle M.E."/>
            <person name="Strasser K."/>
            <person name="McDonnell E."/>
            <person name="Barry K."/>
            <person name="Clum A."/>
            <person name="Chen C."/>
            <person name="Nolan M."/>
            <person name="Sandor L."/>
            <person name="Kuo A."/>
            <person name="Lipzen A."/>
            <person name="Hainaut M."/>
            <person name="Drula E."/>
            <person name="Tsang A."/>
            <person name="Magnuson J.K."/>
            <person name="Henrissat B."/>
            <person name="Wiebenga A."/>
            <person name="Simmons B.A."/>
            <person name="Makela M.R."/>
            <person name="De vries R.P."/>
            <person name="Grigoriev I.V."/>
            <person name="Mortensen U.H."/>
            <person name="Baker S.E."/>
            <person name="Andersen M.R."/>
        </authorList>
    </citation>
    <scope>NUCLEOTIDE SEQUENCE [LARGE SCALE GENOMIC DNA]</scope>
    <source>
        <strain evidence="4 5">ATCC 13157</strain>
    </source>
</reference>
<organism evidence="4 5">
    <name type="scientific">Aspergillus phoenicis ATCC 13157</name>
    <dbReference type="NCBI Taxonomy" id="1353007"/>
    <lineage>
        <taxon>Eukaryota</taxon>
        <taxon>Fungi</taxon>
        <taxon>Dikarya</taxon>
        <taxon>Ascomycota</taxon>
        <taxon>Pezizomycotina</taxon>
        <taxon>Eurotiomycetes</taxon>
        <taxon>Eurotiomycetidae</taxon>
        <taxon>Eurotiales</taxon>
        <taxon>Aspergillaceae</taxon>
        <taxon>Aspergillus</taxon>
    </lineage>
</organism>
<evidence type="ECO:0000256" key="1">
    <source>
        <dbReference type="SAM" id="MobiDB-lite"/>
    </source>
</evidence>
<feature type="compositionally biased region" description="Low complexity" evidence="1">
    <location>
        <begin position="203"/>
        <end position="215"/>
    </location>
</feature>
<gene>
    <name evidence="4" type="ORF">M752DRAFT_331100</name>
</gene>
<feature type="compositionally biased region" description="Pro residues" evidence="1">
    <location>
        <begin position="216"/>
        <end position="234"/>
    </location>
</feature>
<feature type="compositionally biased region" description="Low complexity" evidence="1">
    <location>
        <begin position="111"/>
        <end position="145"/>
    </location>
</feature>
<keyword evidence="5" id="KW-1185">Reference proteome</keyword>
<evidence type="ECO:0000313" key="4">
    <source>
        <dbReference type="EMBL" id="RDK36570.1"/>
    </source>
</evidence>
<evidence type="ECO:0000313" key="5">
    <source>
        <dbReference type="Proteomes" id="UP000254937"/>
    </source>
</evidence>
<protein>
    <recommendedName>
        <fullName evidence="3">Heterokaryon incompatibility domain-containing protein</fullName>
    </recommendedName>
</protein>
<dbReference type="AlphaFoldDB" id="A0A370P452"/>
<feature type="compositionally biased region" description="Low complexity" evidence="1">
    <location>
        <begin position="171"/>
        <end position="192"/>
    </location>
</feature>
<proteinExistence type="predicted"/>
<evidence type="ECO:0000256" key="2">
    <source>
        <dbReference type="SAM" id="SignalP"/>
    </source>
</evidence>
<dbReference type="InterPro" id="IPR010730">
    <property type="entry name" value="HET"/>
</dbReference>
<accession>A0A370P452</accession>
<feature type="compositionally biased region" description="Pro residues" evidence="1">
    <location>
        <begin position="20"/>
        <end position="31"/>
    </location>
</feature>
<dbReference type="Proteomes" id="UP000254937">
    <property type="component" value="Unassembled WGS sequence"/>
</dbReference>